<dbReference type="RefSeq" id="WP_263713540.1">
    <property type="nucleotide sequence ID" value="NZ_JAOWKX010000009.1"/>
</dbReference>
<protein>
    <recommendedName>
        <fullName evidence="3">HEAT repeat domain-containing protein</fullName>
    </recommendedName>
</protein>
<name>A0ABT3AC57_9ALTE</name>
<reference evidence="1 2" key="1">
    <citation type="submission" date="2022-10" db="EMBL/GenBank/DDBJ databases">
        <title>Aestuariibacter sp. AA17 isolated from Montipora capitata coral fragment.</title>
        <authorList>
            <person name="Emsley S.A."/>
            <person name="Pfannmuller K.M."/>
            <person name="Loughran R.M."/>
            <person name="Shlafstein M."/>
            <person name="Papke E."/>
            <person name="Saw J.H."/>
            <person name="Ushijima B."/>
            <person name="Videau P."/>
        </authorList>
    </citation>
    <scope>NUCLEOTIDE SEQUENCE [LARGE SCALE GENOMIC DNA]</scope>
    <source>
        <strain evidence="1 2">AA17</strain>
    </source>
</reference>
<proteinExistence type="predicted"/>
<organism evidence="1 2">
    <name type="scientific">Fluctibacter corallii</name>
    <dbReference type="NCBI Taxonomy" id="2984329"/>
    <lineage>
        <taxon>Bacteria</taxon>
        <taxon>Pseudomonadati</taxon>
        <taxon>Pseudomonadota</taxon>
        <taxon>Gammaproteobacteria</taxon>
        <taxon>Alteromonadales</taxon>
        <taxon>Alteromonadaceae</taxon>
        <taxon>Fluctibacter</taxon>
    </lineage>
</organism>
<evidence type="ECO:0008006" key="3">
    <source>
        <dbReference type="Google" id="ProtNLM"/>
    </source>
</evidence>
<dbReference type="PROSITE" id="PS50077">
    <property type="entry name" value="HEAT_REPEAT"/>
    <property type="match status" value="1"/>
</dbReference>
<evidence type="ECO:0000313" key="2">
    <source>
        <dbReference type="Proteomes" id="UP001652504"/>
    </source>
</evidence>
<dbReference type="Proteomes" id="UP001652504">
    <property type="component" value="Unassembled WGS sequence"/>
</dbReference>
<dbReference type="SUPFAM" id="SSF48371">
    <property type="entry name" value="ARM repeat"/>
    <property type="match status" value="1"/>
</dbReference>
<dbReference type="InterPro" id="IPR016024">
    <property type="entry name" value="ARM-type_fold"/>
</dbReference>
<comment type="caution">
    <text evidence="1">The sequence shown here is derived from an EMBL/GenBank/DDBJ whole genome shotgun (WGS) entry which is preliminary data.</text>
</comment>
<dbReference type="InterPro" id="IPR021133">
    <property type="entry name" value="HEAT_type_2"/>
</dbReference>
<sequence>MADIEKLELKISAALKEFVDSTKSSSKVVADISSVLDATSELPLANLEYWERYIRDEYDNALASGYSNRWKFWESNTPRITLLDLCSWDGYRREKALRTISEKVPNKLFLALVLRRLNDWVPQVRQAAQDALAKVLVNTEPSYVAEVICFTLSHWSSWQRIDDSNRKTLLNALDNKEIAKQVKSKLVNSAAGPLASILSEVGRTDALDDSLEEIATSAIQPSLRAKAYRSLFEGKISWFEGRVWEWTDRRYNEGRMKPIVAERNLSCRVPLLPTLLLASNDRSSLVRRVAAEILIKELDNLGSDSSVLADKFAIDRAAAVAERGKFALKKLAGDTLF</sequence>
<accession>A0ABT3AC57</accession>
<evidence type="ECO:0000313" key="1">
    <source>
        <dbReference type="EMBL" id="MCV2886255.1"/>
    </source>
</evidence>
<dbReference type="EMBL" id="JAOWKX010000009">
    <property type="protein sequence ID" value="MCV2886255.1"/>
    <property type="molecule type" value="Genomic_DNA"/>
</dbReference>
<gene>
    <name evidence="1" type="ORF">OE749_16295</name>
</gene>
<dbReference type="Gene3D" id="1.25.10.10">
    <property type="entry name" value="Leucine-rich Repeat Variant"/>
    <property type="match status" value="1"/>
</dbReference>
<keyword evidence="2" id="KW-1185">Reference proteome</keyword>
<dbReference type="InterPro" id="IPR011989">
    <property type="entry name" value="ARM-like"/>
</dbReference>